<dbReference type="Pfam" id="PF07751">
    <property type="entry name" value="Abi_2"/>
    <property type="match status" value="1"/>
</dbReference>
<dbReference type="InterPro" id="IPR011664">
    <property type="entry name" value="Abi_system_AbiD/AbiF-like"/>
</dbReference>
<dbReference type="PIRSF" id="PIRSF034934">
    <property type="entry name" value="AbiF_AbiD"/>
    <property type="match status" value="1"/>
</dbReference>
<protein>
    <submittedName>
        <fullName evidence="1">Abortive infection bacteriophage resistance protein</fullName>
    </submittedName>
</protein>
<proteinExistence type="predicted"/>
<evidence type="ECO:0000313" key="1">
    <source>
        <dbReference type="EMBL" id="DAD73506.1"/>
    </source>
</evidence>
<accession>A0A8S5LUE2</accession>
<dbReference type="EMBL" id="BK014738">
    <property type="protein sequence ID" value="DAD73506.1"/>
    <property type="molecule type" value="Genomic_DNA"/>
</dbReference>
<organism evidence="1">
    <name type="scientific">Siphoviridae sp. ctM3g2</name>
    <dbReference type="NCBI Taxonomy" id="2826255"/>
    <lineage>
        <taxon>Viruses</taxon>
        <taxon>Duplodnaviria</taxon>
        <taxon>Heunggongvirae</taxon>
        <taxon>Uroviricota</taxon>
        <taxon>Caudoviricetes</taxon>
    </lineage>
</organism>
<name>A0A8S5LUE2_9CAUD</name>
<dbReference type="InterPro" id="IPR017034">
    <property type="entry name" value="Abi_system_AbiD/AbiF"/>
</dbReference>
<sequence>MKDLKKHASFDEQISLLKSRGLTISDENQAKYILSCINYYRFSGYLFGFRDKSTGMYPQNLTFAQVKRIYDFDRRLTKTLLFALEDIEETLKTRLSYTITSSYPEDPLIYLNAAIYRNRNSFIDFQSRFYSAVEKNKGLPFVKHHIEQYGGDLPMWVAVELFTMGNLHAVYDNLIGPLQKKIAKQYNTGPIQLRNWILNLMYTRNHLAHNMRIYDYDFARSPMQCKNHPFPCEKTNRIFDQVFIMCVMYSDHEEWTNYIVPELSALFEEYSDVIQLQNIGFPENWKDILKY</sequence>
<reference evidence="1" key="1">
    <citation type="journal article" date="2021" name="Proc. Natl. Acad. Sci. U.S.A.">
        <title>A Catalog of Tens of Thousands of Viruses from Human Metagenomes Reveals Hidden Associations with Chronic Diseases.</title>
        <authorList>
            <person name="Tisza M.J."/>
            <person name="Buck C.B."/>
        </authorList>
    </citation>
    <scope>NUCLEOTIDE SEQUENCE</scope>
    <source>
        <strain evidence="1">CtM3g2</strain>
    </source>
</reference>